<dbReference type="AlphaFoldDB" id="A0A0X3Q2P5"/>
<evidence type="ECO:0000256" key="1">
    <source>
        <dbReference type="ARBA" id="ARBA00005964"/>
    </source>
</evidence>
<feature type="active site" description="Charge relay system" evidence="5">
    <location>
        <position position="488"/>
    </location>
</feature>
<feature type="signal peptide" evidence="6">
    <location>
        <begin position="1"/>
        <end position="19"/>
    </location>
</feature>
<dbReference type="InterPro" id="IPR019819">
    <property type="entry name" value="Carboxylesterase_B_CS"/>
</dbReference>
<feature type="domain" description="Carboxylesterase type B" evidence="7">
    <location>
        <begin position="37"/>
        <end position="537"/>
    </location>
</feature>
<keyword evidence="2" id="KW-0719">Serine esterase</keyword>
<dbReference type="GO" id="GO:0006581">
    <property type="term" value="P:acetylcholine catabolic process"/>
    <property type="evidence" value="ECO:0007669"/>
    <property type="project" value="TreeGrafter"/>
</dbReference>
<sequence>MGHSLSVTLGLVLVATGLATPTPLPQLKHDDCPPNSPYTRTPVGTFCGQRETVIWPGSRQTQVDIYYGIRYAQPPVGFLRFRKPLSPDPEPDKVFSAVQKPDACYQVIDTMFQASPGAQMWQPNTPLSEDCLYLNIWVPILPEEQRCEKDKKLPVMVWIFGGSFSTGSSVLNVYDGRFLSTRQNAPGNMGLWDQRLAIKWVKDHIEHFNGDPDRITLFGESAGSVSVSAHVISPWSHSFFRNAILQSGSVFGYWGVETAQKQLNQSLRLLDLIGCGGRSGEDLHACLQLKPSSAFIDAQNSLYDPYAYLSIPFPPVLDGHFLPYNSSQSFRELEFLKPSGSLMMGMNTNEGSYFLLYAFVGNETLMKDRNALPVRTHTEYLKALYRVLDMHGVDRPDLLEPLIALTDFEYQDYTHLPGPTTWTNKLEKISSDRSFKCPTIDFARVIVNEQRAVHKHPNKRSVTRPTYFYEFTHRTKSLPWPTWAGVMHGYEIEYVFGIPFSPLFNEAFYGFTDEERELSDVMMTYWANFARTGDPNILATGDHVAGASGSELAVPDKVTAPSGRSWVLNGFERPKDAPLLAVGGSQSCLPHRLPLRNWQEFDNRTEAFLILAAGRDGLRTGIHPRSRQCLFWRHWFPTLMQQAERLAKICPSFAGSRLQTTV</sequence>
<gene>
    <name evidence="8" type="primary">ACES</name>
    <name evidence="8" type="ORF">TR104291</name>
</gene>
<comment type="similarity">
    <text evidence="1">Belongs to the type-B carboxylesterase/lipase family.</text>
</comment>
<dbReference type="Gene3D" id="3.40.50.1820">
    <property type="entry name" value="alpha/beta hydrolase"/>
    <property type="match status" value="1"/>
</dbReference>
<feature type="active site" description="Acyl-ester intermediate" evidence="5">
    <location>
        <position position="221"/>
    </location>
</feature>
<dbReference type="PRINTS" id="PR00878">
    <property type="entry name" value="CHOLNESTRASE"/>
</dbReference>
<dbReference type="GO" id="GO:0005615">
    <property type="term" value="C:extracellular space"/>
    <property type="evidence" value="ECO:0007669"/>
    <property type="project" value="TreeGrafter"/>
</dbReference>
<evidence type="ECO:0000256" key="2">
    <source>
        <dbReference type="ARBA" id="ARBA00022487"/>
    </source>
</evidence>
<dbReference type="PROSITE" id="PS00941">
    <property type="entry name" value="CARBOXYLESTERASE_B_2"/>
    <property type="match status" value="1"/>
</dbReference>
<organism evidence="8">
    <name type="scientific">Schistocephalus solidus</name>
    <name type="common">Tapeworm</name>
    <dbReference type="NCBI Taxonomy" id="70667"/>
    <lineage>
        <taxon>Eukaryota</taxon>
        <taxon>Metazoa</taxon>
        <taxon>Spiralia</taxon>
        <taxon>Lophotrochozoa</taxon>
        <taxon>Platyhelminthes</taxon>
        <taxon>Cestoda</taxon>
        <taxon>Eucestoda</taxon>
        <taxon>Diphyllobothriidea</taxon>
        <taxon>Diphyllobothriidae</taxon>
        <taxon>Schistocephalus</taxon>
    </lineage>
</organism>
<dbReference type="GO" id="GO:0019695">
    <property type="term" value="P:choline metabolic process"/>
    <property type="evidence" value="ECO:0007669"/>
    <property type="project" value="TreeGrafter"/>
</dbReference>
<dbReference type="InterPro" id="IPR050654">
    <property type="entry name" value="AChE-related_enzymes"/>
</dbReference>
<dbReference type="PANTHER" id="PTHR43918">
    <property type="entry name" value="ACETYLCHOLINESTERASE"/>
    <property type="match status" value="1"/>
</dbReference>
<dbReference type="Pfam" id="PF00135">
    <property type="entry name" value="COesterase"/>
    <property type="match status" value="1"/>
</dbReference>
<protein>
    <submittedName>
        <fullName evidence="8">Acetylcholinesterase</fullName>
    </submittedName>
</protein>
<dbReference type="InterPro" id="IPR000997">
    <property type="entry name" value="Cholinesterase"/>
</dbReference>
<keyword evidence="4" id="KW-1015">Disulfide bond</keyword>
<reference evidence="8" key="1">
    <citation type="submission" date="2016-01" db="EMBL/GenBank/DDBJ databases">
        <title>Reference transcriptome for the parasite Schistocephalus solidus: insights into the molecular evolution of parasitism.</title>
        <authorList>
            <person name="Hebert F.O."/>
            <person name="Grambauer S."/>
            <person name="Barber I."/>
            <person name="Landry C.R."/>
            <person name="Aubin-Horth N."/>
        </authorList>
    </citation>
    <scope>NUCLEOTIDE SEQUENCE</scope>
</reference>
<evidence type="ECO:0000256" key="3">
    <source>
        <dbReference type="ARBA" id="ARBA00022801"/>
    </source>
</evidence>
<evidence type="ECO:0000256" key="5">
    <source>
        <dbReference type="PIRSR" id="PIRSR600997-1"/>
    </source>
</evidence>
<evidence type="ECO:0000313" key="8">
    <source>
        <dbReference type="EMBL" id="JAP58405.1"/>
    </source>
</evidence>
<accession>A0A0X3Q2P5</accession>
<keyword evidence="6" id="KW-0732">Signal</keyword>
<dbReference type="PANTHER" id="PTHR43918:SF4">
    <property type="entry name" value="CARBOXYLIC ESTER HYDROLASE"/>
    <property type="match status" value="1"/>
</dbReference>
<feature type="chain" id="PRO_5007051431" evidence="6">
    <location>
        <begin position="20"/>
        <end position="662"/>
    </location>
</feature>
<dbReference type="InterPro" id="IPR002018">
    <property type="entry name" value="CarbesteraseB"/>
</dbReference>
<dbReference type="GO" id="GO:0003990">
    <property type="term" value="F:acetylcholinesterase activity"/>
    <property type="evidence" value="ECO:0007669"/>
    <property type="project" value="TreeGrafter"/>
</dbReference>
<evidence type="ECO:0000259" key="7">
    <source>
        <dbReference type="Pfam" id="PF00135"/>
    </source>
</evidence>
<dbReference type="ESTHER" id="schso-a0a0x3pz08">
    <property type="family name" value="ACHE"/>
</dbReference>
<dbReference type="SUPFAM" id="SSF53474">
    <property type="entry name" value="alpha/beta-Hydrolases"/>
    <property type="match status" value="1"/>
</dbReference>
<dbReference type="InterPro" id="IPR029058">
    <property type="entry name" value="AB_hydrolase_fold"/>
</dbReference>
<dbReference type="EMBL" id="GEEE01004820">
    <property type="protein sequence ID" value="JAP58405.1"/>
    <property type="molecule type" value="Transcribed_RNA"/>
</dbReference>
<name>A0A0X3Q2P5_SCHSO</name>
<keyword evidence="3" id="KW-0378">Hydrolase</keyword>
<evidence type="ECO:0000256" key="4">
    <source>
        <dbReference type="ARBA" id="ARBA00023157"/>
    </source>
</evidence>
<feature type="active site" description="Charge relay system" evidence="5">
    <location>
        <position position="350"/>
    </location>
</feature>
<dbReference type="GO" id="GO:0005886">
    <property type="term" value="C:plasma membrane"/>
    <property type="evidence" value="ECO:0007669"/>
    <property type="project" value="TreeGrafter"/>
</dbReference>
<proteinExistence type="inferred from homology"/>
<evidence type="ECO:0000256" key="6">
    <source>
        <dbReference type="SAM" id="SignalP"/>
    </source>
</evidence>